<proteinExistence type="predicted"/>
<evidence type="ECO:0000313" key="4">
    <source>
        <dbReference type="Proteomes" id="UP000316079"/>
    </source>
</evidence>
<keyword evidence="4" id="KW-1185">Reference proteome</keyword>
<protein>
    <recommendedName>
        <fullName evidence="2">PH domain-containing protein</fullName>
    </recommendedName>
</protein>
<feature type="region of interest" description="Disordered" evidence="1">
    <location>
        <begin position="79"/>
        <end position="106"/>
    </location>
</feature>
<dbReference type="InterPro" id="IPR011993">
    <property type="entry name" value="PH-like_dom_sf"/>
</dbReference>
<evidence type="ECO:0000256" key="1">
    <source>
        <dbReference type="SAM" id="MobiDB-lite"/>
    </source>
</evidence>
<dbReference type="Pfam" id="PF00169">
    <property type="entry name" value="PH"/>
    <property type="match status" value="1"/>
</dbReference>
<reference evidence="3 4" key="1">
    <citation type="journal article" date="2019" name="Sci. Data">
        <title>Hybrid genome assembly and annotation of Danionella translucida.</title>
        <authorList>
            <person name="Kadobianskyi M."/>
            <person name="Schulze L."/>
            <person name="Schuelke M."/>
            <person name="Judkewitz B."/>
        </authorList>
    </citation>
    <scope>NUCLEOTIDE SEQUENCE [LARGE SCALE GENOMIC DNA]</scope>
    <source>
        <strain evidence="3 4">Bolton</strain>
    </source>
</reference>
<name>A0A553NGY9_9TELE</name>
<dbReference type="Gene3D" id="2.30.29.30">
    <property type="entry name" value="Pleckstrin-homology domain (PH domain)/Phosphotyrosine-binding domain (PTB)"/>
    <property type="match status" value="1"/>
</dbReference>
<sequence>MQKSVRYNEGHALYLSMIARKEGTKRGYLCKKATENNRWTEKFFALHQNVLFYFENEQSSRPSGMYLLEGSSCERIPAPKVSATGKESSDKAQVRPEPQVKEDSSSGFMIQSGELQLAVAIFELYSDTIPIAVEQMLLLLTHICAGIMS</sequence>
<dbReference type="AlphaFoldDB" id="A0A553NGY9"/>
<accession>A0A553NGY9</accession>
<dbReference type="Proteomes" id="UP000316079">
    <property type="component" value="Unassembled WGS sequence"/>
</dbReference>
<gene>
    <name evidence="3" type="ORF">DNTS_026565</name>
</gene>
<dbReference type="SUPFAM" id="SSF50729">
    <property type="entry name" value="PH domain-like"/>
    <property type="match status" value="1"/>
</dbReference>
<organism evidence="3 4">
    <name type="scientific">Danionella cerebrum</name>
    <dbReference type="NCBI Taxonomy" id="2873325"/>
    <lineage>
        <taxon>Eukaryota</taxon>
        <taxon>Metazoa</taxon>
        <taxon>Chordata</taxon>
        <taxon>Craniata</taxon>
        <taxon>Vertebrata</taxon>
        <taxon>Euteleostomi</taxon>
        <taxon>Actinopterygii</taxon>
        <taxon>Neopterygii</taxon>
        <taxon>Teleostei</taxon>
        <taxon>Ostariophysi</taxon>
        <taxon>Cypriniformes</taxon>
        <taxon>Danionidae</taxon>
        <taxon>Danioninae</taxon>
        <taxon>Danionella</taxon>
    </lineage>
</organism>
<feature type="domain" description="PH" evidence="2">
    <location>
        <begin position="22"/>
        <end position="149"/>
    </location>
</feature>
<evidence type="ECO:0000259" key="2">
    <source>
        <dbReference type="PROSITE" id="PS50003"/>
    </source>
</evidence>
<dbReference type="InterPro" id="IPR001849">
    <property type="entry name" value="PH_domain"/>
</dbReference>
<dbReference type="OrthoDB" id="10254377at2759"/>
<dbReference type="EMBL" id="SRMA01026976">
    <property type="protein sequence ID" value="TRY64707.1"/>
    <property type="molecule type" value="Genomic_DNA"/>
</dbReference>
<feature type="compositionally biased region" description="Basic and acidic residues" evidence="1">
    <location>
        <begin position="87"/>
        <end position="104"/>
    </location>
</feature>
<comment type="caution">
    <text evidence="3">The sequence shown here is derived from an EMBL/GenBank/DDBJ whole genome shotgun (WGS) entry which is preliminary data.</text>
</comment>
<dbReference type="SMART" id="SM00233">
    <property type="entry name" value="PH"/>
    <property type="match status" value="1"/>
</dbReference>
<evidence type="ECO:0000313" key="3">
    <source>
        <dbReference type="EMBL" id="TRY64707.1"/>
    </source>
</evidence>
<dbReference type="PROSITE" id="PS50003">
    <property type="entry name" value="PH_DOMAIN"/>
    <property type="match status" value="1"/>
</dbReference>